<comment type="caution">
    <text evidence="2">The sequence shown here is derived from an EMBL/GenBank/DDBJ whole genome shotgun (WGS) entry which is preliminary data.</text>
</comment>
<proteinExistence type="predicted"/>
<feature type="non-terminal residue" evidence="2">
    <location>
        <position position="176"/>
    </location>
</feature>
<name>Q4SUN9_TETNG</name>
<feature type="region of interest" description="Disordered" evidence="1">
    <location>
        <begin position="1"/>
        <end position="29"/>
    </location>
</feature>
<reference evidence="2" key="1">
    <citation type="journal article" date="2004" name="Nature">
        <title>Genome duplication in the teleost fish Tetraodon nigroviridis reveals the early vertebrate proto-karyotype.</title>
        <authorList>
            <person name="Jaillon O."/>
            <person name="Aury J.-M."/>
            <person name="Brunet F."/>
            <person name="Petit J.-L."/>
            <person name="Stange-Thomann N."/>
            <person name="Mauceli E."/>
            <person name="Bouneau L."/>
            <person name="Fischer C."/>
            <person name="Ozouf-Costaz C."/>
            <person name="Bernot A."/>
            <person name="Nicaud S."/>
            <person name="Jaffe D."/>
            <person name="Fisher S."/>
            <person name="Lutfalla G."/>
            <person name="Dossat C."/>
            <person name="Segurens B."/>
            <person name="Dasilva C."/>
            <person name="Salanoubat M."/>
            <person name="Levy M."/>
            <person name="Boudet N."/>
            <person name="Castellano S."/>
            <person name="Anthouard V."/>
            <person name="Jubin C."/>
            <person name="Castelli V."/>
            <person name="Katinka M."/>
            <person name="Vacherie B."/>
            <person name="Biemont C."/>
            <person name="Skalli Z."/>
            <person name="Cattolico L."/>
            <person name="Poulain J."/>
            <person name="De Berardinis V."/>
            <person name="Cruaud C."/>
            <person name="Duprat S."/>
            <person name="Brottier P."/>
            <person name="Coutanceau J.-P."/>
            <person name="Gouzy J."/>
            <person name="Parra G."/>
            <person name="Lardier G."/>
            <person name="Chapple C."/>
            <person name="McKernan K.J."/>
            <person name="McEwan P."/>
            <person name="Bosak S."/>
            <person name="Kellis M."/>
            <person name="Volff J.-N."/>
            <person name="Guigo R."/>
            <person name="Zody M.C."/>
            <person name="Mesirov J."/>
            <person name="Lindblad-Toh K."/>
            <person name="Birren B."/>
            <person name="Nusbaum C."/>
            <person name="Kahn D."/>
            <person name="Robinson-Rechavi M."/>
            <person name="Laudet V."/>
            <person name="Schachter V."/>
            <person name="Quetier F."/>
            <person name="Saurin W."/>
            <person name="Scarpelli C."/>
            <person name="Wincker P."/>
            <person name="Lander E.S."/>
            <person name="Weissenbach J."/>
            <person name="Roest Crollius H."/>
        </authorList>
    </citation>
    <scope>NUCLEOTIDE SEQUENCE [LARGE SCALE GENOMIC DNA]</scope>
</reference>
<organism evidence="2">
    <name type="scientific">Tetraodon nigroviridis</name>
    <name type="common">Spotted green pufferfish</name>
    <name type="synonym">Chelonodon nigroviridis</name>
    <dbReference type="NCBI Taxonomy" id="99883"/>
    <lineage>
        <taxon>Eukaryota</taxon>
        <taxon>Metazoa</taxon>
        <taxon>Chordata</taxon>
        <taxon>Craniata</taxon>
        <taxon>Vertebrata</taxon>
        <taxon>Euteleostomi</taxon>
        <taxon>Actinopterygii</taxon>
        <taxon>Neopterygii</taxon>
        <taxon>Teleostei</taxon>
        <taxon>Neoteleostei</taxon>
        <taxon>Acanthomorphata</taxon>
        <taxon>Eupercaria</taxon>
        <taxon>Tetraodontiformes</taxon>
        <taxon>Tetradontoidea</taxon>
        <taxon>Tetraodontidae</taxon>
        <taxon>Tetraodon</taxon>
    </lineage>
</organism>
<evidence type="ECO:0000256" key="1">
    <source>
        <dbReference type="SAM" id="MobiDB-lite"/>
    </source>
</evidence>
<reference evidence="2" key="2">
    <citation type="submission" date="2004-02" db="EMBL/GenBank/DDBJ databases">
        <authorList>
            <consortium name="Genoscope"/>
            <consortium name="Whitehead Institute Centre for Genome Research"/>
        </authorList>
    </citation>
    <scope>NUCLEOTIDE SEQUENCE</scope>
</reference>
<accession>Q4SUN9</accession>
<protein>
    <submittedName>
        <fullName evidence="2">(spotted green pufferfish) hypothetical protein</fullName>
    </submittedName>
</protein>
<dbReference type="AlphaFoldDB" id="Q4SUN9"/>
<dbReference type="EMBL" id="CAAE01013849">
    <property type="protein sequence ID" value="CAF95643.1"/>
    <property type="molecule type" value="Genomic_DNA"/>
</dbReference>
<sequence>CSTPLVHTSEVQDGSRRLDQNPAGSWSGTSQDLQVSELLHPTVNTLRRIGSVAPLVCWDQSEETKAEPDERLECGQGEQPLILVRIRFPAGVPDMLAGYCGLELRPEGSGCFELFVSRRQVEQRPGVRRPAVRMKEKCCTSPTSPTTPASPACVWTGKPTVNRRNVRWWRRTAPWW</sequence>
<feature type="compositionally biased region" description="Polar residues" evidence="1">
    <location>
        <begin position="1"/>
        <end position="12"/>
    </location>
</feature>
<gene>
    <name evidence="2" type="ORF">GSTENG00012375001</name>
</gene>
<evidence type="ECO:0000313" key="2">
    <source>
        <dbReference type="EMBL" id="CAF95643.1"/>
    </source>
</evidence>
<dbReference type="KEGG" id="tng:GSTEN00012375G001"/>